<feature type="chain" id="PRO_5035598965" description="Peptidase S1 domain-containing protein" evidence="10">
    <location>
        <begin position="21"/>
        <end position="382"/>
    </location>
</feature>
<evidence type="ECO:0000313" key="14">
    <source>
        <dbReference type="Proteomes" id="UP000663854"/>
    </source>
</evidence>
<evidence type="ECO:0000256" key="8">
    <source>
        <dbReference type="ARBA" id="ARBA00023157"/>
    </source>
</evidence>
<comment type="subcellular location">
    <subcellularLocation>
        <location evidence="1">Secreted</location>
    </subcellularLocation>
</comment>
<evidence type="ECO:0000256" key="6">
    <source>
        <dbReference type="ARBA" id="ARBA00022825"/>
    </source>
</evidence>
<dbReference type="InterPro" id="IPR001254">
    <property type="entry name" value="Trypsin_dom"/>
</dbReference>
<dbReference type="InterPro" id="IPR009003">
    <property type="entry name" value="Peptidase_S1_PA"/>
</dbReference>
<dbReference type="PANTHER" id="PTHR24252:SF7">
    <property type="entry name" value="HYALIN"/>
    <property type="match status" value="1"/>
</dbReference>
<comment type="caution">
    <text evidence="12">The sequence shown here is derived from an EMBL/GenBank/DDBJ whole genome shotgun (WGS) entry which is preliminary data.</text>
</comment>
<keyword evidence="5" id="KW-0378">Hydrolase</keyword>
<protein>
    <recommendedName>
        <fullName evidence="11">Peptidase S1 domain-containing protein</fullName>
    </recommendedName>
</protein>
<evidence type="ECO:0000313" key="15">
    <source>
        <dbReference type="Proteomes" id="UP000663870"/>
    </source>
</evidence>
<dbReference type="FunFam" id="2.40.10.10:FF:000146">
    <property type="entry name" value="Serine protease 53"/>
    <property type="match status" value="1"/>
</dbReference>
<evidence type="ECO:0000256" key="4">
    <source>
        <dbReference type="ARBA" id="ARBA00022729"/>
    </source>
</evidence>
<evidence type="ECO:0000256" key="2">
    <source>
        <dbReference type="ARBA" id="ARBA00022525"/>
    </source>
</evidence>
<dbReference type="CDD" id="cd00190">
    <property type="entry name" value="Tryp_SPc"/>
    <property type="match status" value="1"/>
</dbReference>
<keyword evidence="2" id="KW-0964">Secreted</keyword>
<gene>
    <name evidence="13" type="ORF">JXQ802_LOCUS17882</name>
    <name evidence="12" type="ORF">PYM288_LOCUS9195</name>
</gene>
<keyword evidence="15" id="KW-1185">Reference proteome</keyword>
<dbReference type="EMBL" id="CAJNOL010000460">
    <property type="protein sequence ID" value="CAF1074894.1"/>
    <property type="molecule type" value="Genomic_DNA"/>
</dbReference>
<dbReference type="PRINTS" id="PR00722">
    <property type="entry name" value="CHYMOTRYPSIN"/>
</dbReference>
<dbReference type="GO" id="GO:0004252">
    <property type="term" value="F:serine-type endopeptidase activity"/>
    <property type="evidence" value="ECO:0007669"/>
    <property type="project" value="InterPro"/>
</dbReference>
<dbReference type="GO" id="GO:0005576">
    <property type="term" value="C:extracellular region"/>
    <property type="evidence" value="ECO:0007669"/>
    <property type="project" value="UniProtKB-SubCell"/>
</dbReference>
<keyword evidence="4 10" id="KW-0732">Signal</keyword>
<evidence type="ECO:0000256" key="5">
    <source>
        <dbReference type="ARBA" id="ARBA00022801"/>
    </source>
</evidence>
<dbReference type="Pfam" id="PF00089">
    <property type="entry name" value="Trypsin"/>
    <property type="match status" value="1"/>
</dbReference>
<feature type="signal peptide" evidence="10">
    <location>
        <begin position="1"/>
        <end position="20"/>
    </location>
</feature>
<evidence type="ECO:0000256" key="1">
    <source>
        <dbReference type="ARBA" id="ARBA00004613"/>
    </source>
</evidence>
<dbReference type="SMART" id="SM00020">
    <property type="entry name" value="Tryp_SPc"/>
    <property type="match status" value="1"/>
</dbReference>
<accession>A0A813Z7V3</accession>
<keyword evidence="8" id="KW-1015">Disulfide bond</keyword>
<dbReference type="EMBL" id="CAJNOH010000130">
    <property type="protein sequence ID" value="CAF0894491.1"/>
    <property type="molecule type" value="Genomic_DNA"/>
</dbReference>
<dbReference type="PANTHER" id="PTHR24252">
    <property type="entry name" value="ACROSIN-RELATED"/>
    <property type="match status" value="1"/>
</dbReference>
<name>A0A813Z7V3_9BILA</name>
<evidence type="ECO:0000259" key="11">
    <source>
        <dbReference type="PROSITE" id="PS50240"/>
    </source>
</evidence>
<dbReference type="PROSITE" id="PS50240">
    <property type="entry name" value="TRYPSIN_DOM"/>
    <property type="match status" value="1"/>
</dbReference>
<dbReference type="InterPro" id="IPR001314">
    <property type="entry name" value="Peptidase_S1A"/>
</dbReference>
<dbReference type="SUPFAM" id="SSF50494">
    <property type="entry name" value="Trypsin-like serine proteases"/>
    <property type="match status" value="1"/>
</dbReference>
<evidence type="ECO:0000313" key="12">
    <source>
        <dbReference type="EMBL" id="CAF0894491.1"/>
    </source>
</evidence>
<dbReference type="Proteomes" id="UP000663870">
    <property type="component" value="Unassembled WGS sequence"/>
</dbReference>
<dbReference type="InterPro" id="IPR043504">
    <property type="entry name" value="Peptidase_S1_PA_chymotrypsin"/>
</dbReference>
<dbReference type="Pfam" id="PF13330">
    <property type="entry name" value="Mucin2_WxxW"/>
    <property type="match status" value="1"/>
</dbReference>
<evidence type="ECO:0000313" key="13">
    <source>
        <dbReference type="EMBL" id="CAF1074894.1"/>
    </source>
</evidence>
<keyword evidence="7" id="KW-0865">Zymogen</keyword>
<sequence length="382" mass="42380">MLILIPTLTYFLFFSSKVFAGQELSSSTNNECNSEIASWTPWFNTQNPKKTNGNDIEDISIIRKAHPEAARCDTVLNVEYSVLGKSNNDTSWYQTLINNNGVFCMGSSTSHCPDYSVRFCCPLKRQDTLQQCGQTFRQPHLNSPLRIVNGFEAIPHSLPWAVSLEYKGVHDCGGVIIDQWHILTAAHCLDYSNDLQNFYVRVGAHNRLTSGQLIPVAELIIHPTYDEPRSTDDIGIIRLASPITFSQNIQPICLVDSIGEPPLDTTVYVAGWGNTAHQVWTSSSPVLLQARLRVISDCSMYFAYEPEKQICTAHSGPADQDHGSCQGDSGGGLLYFKNGRWYAGGVVSYAIGCGRQAFPTVFTKTAAYIDWIRTITNRSMSS</sequence>
<dbReference type="Gene3D" id="2.40.10.10">
    <property type="entry name" value="Trypsin-like serine proteases"/>
    <property type="match status" value="1"/>
</dbReference>
<evidence type="ECO:0000256" key="3">
    <source>
        <dbReference type="ARBA" id="ARBA00022670"/>
    </source>
</evidence>
<evidence type="ECO:0000256" key="10">
    <source>
        <dbReference type="SAM" id="SignalP"/>
    </source>
</evidence>
<keyword evidence="6" id="KW-0720">Serine protease</keyword>
<reference evidence="12" key="1">
    <citation type="submission" date="2021-02" db="EMBL/GenBank/DDBJ databases">
        <authorList>
            <person name="Nowell W R."/>
        </authorList>
    </citation>
    <scope>NUCLEOTIDE SEQUENCE</scope>
</reference>
<keyword evidence="9" id="KW-0325">Glycoprotein</keyword>
<dbReference type="AlphaFoldDB" id="A0A813Z7V3"/>
<evidence type="ECO:0000256" key="7">
    <source>
        <dbReference type="ARBA" id="ARBA00023145"/>
    </source>
</evidence>
<dbReference type="InterPro" id="IPR025155">
    <property type="entry name" value="WxxW_domain"/>
</dbReference>
<feature type="domain" description="Peptidase S1" evidence="11">
    <location>
        <begin position="147"/>
        <end position="377"/>
    </location>
</feature>
<keyword evidence="3" id="KW-0645">Protease</keyword>
<proteinExistence type="predicted"/>
<dbReference type="GO" id="GO:0006508">
    <property type="term" value="P:proteolysis"/>
    <property type="evidence" value="ECO:0007669"/>
    <property type="project" value="UniProtKB-KW"/>
</dbReference>
<organism evidence="12 14">
    <name type="scientific">Rotaria sordida</name>
    <dbReference type="NCBI Taxonomy" id="392033"/>
    <lineage>
        <taxon>Eukaryota</taxon>
        <taxon>Metazoa</taxon>
        <taxon>Spiralia</taxon>
        <taxon>Gnathifera</taxon>
        <taxon>Rotifera</taxon>
        <taxon>Eurotatoria</taxon>
        <taxon>Bdelloidea</taxon>
        <taxon>Philodinida</taxon>
        <taxon>Philodinidae</taxon>
        <taxon>Rotaria</taxon>
    </lineage>
</organism>
<dbReference type="PROSITE" id="PS00134">
    <property type="entry name" value="TRYPSIN_HIS"/>
    <property type="match status" value="1"/>
</dbReference>
<dbReference type="InterPro" id="IPR018114">
    <property type="entry name" value="TRYPSIN_HIS"/>
</dbReference>
<evidence type="ECO:0000256" key="9">
    <source>
        <dbReference type="ARBA" id="ARBA00023180"/>
    </source>
</evidence>
<dbReference type="Proteomes" id="UP000663854">
    <property type="component" value="Unassembled WGS sequence"/>
</dbReference>